<keyword evidence="3" id="KW-1185">Reference proteome</keyword>
<feature type="compositionally biased region" description="Low complexity" evidence="1">
    <location>
        <begin position="147"/>
        <end position="165"/>
    </location>
</feature>
<name>A0A021VYI4_9CELL</name>
<dbReference type="EMBL" id="AXCW01000046">
    <property type="protein sequence ID" value="EYR64132.1"/>
    <property type="molecule type" value="Genomic_DNA"/>
</dbReference>
<comment type="caution">
    <text evidence="2">The sequence shown here is derived from an EMBL/GenBank/DDBJ whole genome shotgun (WGS) entry which is preliminary data.</text>
</comment>
<evidence type="ECO:0000313" key="3">
    <source>
        <dbReference type="Proteomes" id="UP000019753"/>
    </source>
</evidence>
<gene>
    <name evidence="2" type="ORF">N866_15390</name>
</gene>
<organism evidence="2 3">
    <name type="scientific">Actinotalea ferrariae CF5-4</name>
    <dbReference type="NCBI Taxonomy" id="948458"/>
    <lineage>
        <taxon>Bacteria</taxon>
        <taxon>Bacillati</taxon>
        <taxon>Actinomycetota</taxon>
        <taxon>Actinomycetes</taxon>
        <taxon>Micrococcales</taxon>
        <taxon>Cellulomonadaceae</taxon>
        <taxon>Actinotalea</taxon>
    </lineage>
</organism>
<feature type="compositionally biased region" description="Acidic residues" evidence="1">
    <location>
        <begin position="136"/>
        <end position="146"/>
    </location>
</feature>
<evidence type="ECO:0000313" key="2">
    <source>
        <dbReference type="EMBL" id="EYR64132.1"/>
    </source>
</evidence>
<dbReference type="Proteomes" id="UP000019753">
    <property type="component" value="Unassembled WGS sequence"/>
</dbReference>
<accession>A0A021VYI4</accession>
<proteinExistence type="predicted"/>
<evidence type="ECO:0000256" key="1">
    <source>
        <dbReference type="SAM" id="MobiDB-lite"/>
    </source>
</evidence>
<reference evidence="2 3" key="1">
    <citation type="submission" date="2014-01" db="EMBL/GenBank/DDBJ databases">
        <title>Actinotalea ferrariae CF5-4.</title>
        <authorList>
            <person name="Chen F."/>
            <person name="Li Y."/>
            <person name="Wang G."/>
        </authorList>
    </citation>
    <scope>NUCLEOTIDE SEQUENCE [LARGE SCALE GENOMIC DNA]</scope>
    <source>
        <strain evidence="2 3">CF5-4</strain>
    </source>
</reference>
<sequence length="223" mass="23038">MLAAVLVVVGVVVAVLFVVNRPDDAPAPEPPPQAETVTLPVPTPTVEPVALPEGASAFLTSLPEEVLAFARTEVAEEPALLADGALEAYRLVYDDGGRQIVATAGQWRDAAAVEQRFDAVVAAEAQAAGVPVEEAGAAEDPAEEPADGTAAPTGSAPPESPEAPAAPRLEQGFVEVDGQQVGRFLQLTRTDGTGSLWWTNGTVLLRLDGPGDALRDVYAAFPL</sequence>
<feature type="region of interest" description="Disordered" evidence="1">
    <location>
        <begin position="133"/>
        <end position="165"/>
    </location>
</feature>
<protein>
    <submittedName>
        <fullName evidence="2">Uncharacterized protein</fullName>
    </submittedName>
</protein>
<dbReference type="AlphaFoldDB" id="A0A021VYI4"/>